<reference evidence="2" key="2">
    <citation type="journal article" date="2015" name="Fish Shellfish Immunol.">
        <title>Early steps in the European eel (Anguilla anguilla)-Vibrio vulnificus interaction in the gills: Role of the RtxA13 toxin.</title>
        <authorList>
            <person name="Callol A."/>
            <person name="Pajuelo D."/>
            <person name="Ebbesson L."/>
            <person name="Teles M."/>
            <person name="MacKenzie S."/>
            <person name="Amaro C."/>
        </authorList>
    </citation>
    <scope>NUCLEOTIDE SEQUENCE</scope>
</reference>
<reference evidence="2" key="1">
    <citation type="submission" date="2014-11" db="EMBL/GenBank/DDBJ databases">
        <authorList>
            <person name="Amaro Gonzalez C."/>
        </authorList>
    </citation>
    <scope>NUCLEOTIDE SEQUENCE</scope>
</reference>
<name>A0A0E9SZT0_ANGAN</name>
<evidence type="ECO:0000256" key="1">
    <source>
        <dbReference type="SAM" id="MobiDB-lite"/>
    </source>
</evidence>
<sequence length="23" mass="2559">MVSVSKQRSETDEARDRGIHLSG</sequence>
<accession>A0A0E9SZT0</accession>
<dbReference type="AlphaFoldDB" id="A0A0E9SZT0"/>
<protein>
    <submittedName>
        <fullName evidence="2">Uncharacterized protein</fullName>
    </submittedName>
</protein>
<proteinExistence type="predicted"/>
<feature type="region of interest" description="Disordered" evidence="1">
    <location>
        <begin position="1"/>
        <end position="23"/>
    </location>
</feature>
<organism evidence="2">
    <name type="scientific">Anguilla anguilla</name>
    <name type="common">European freshwater eel</name>
    <name type="synonym">Muraena anguilla</name>
    <dbReference type="NCBI Taxonomy" id="7936"/>
    <lineage>
        <taxon>Eukaryota</taxon>
        <taxon>Metazoa</taxon>
        <taxon>Chordata</taxon>
        <taxon>Craniata</taxon>
        <taxon>Vertebrata</taxon>
        <taxon>Euteleostomi</taxon>
        <taxon>Actinopterygii</taxon>
        <taxon>Neopterygii</taxon>
        <taxon>Teleostei</taxon>
        <taxon>Anguilliformes</taxon>
        <taxon>Anguillidae</taxon>
        <taxon>Anguilla</taxon>
    </lineage>
</organism>
<dbReference type="EMBL" id="GBXM01061835">
    <property type="protein sequence ID" value="JAH46742.1"/>
    <property type="molecule type" value="Transcribed_RNA"/>
</dbReference>
<evidence type="ECO:0000313" key="2">
    <source>
        <dbReference type="EMBL" id="JAH46742.1"/>
    </source>
</evidence>
<feature type="compositionally biased region" description="Basic and acidic residues" evidence="1">
    <location>
        <begin position="7"/>
        <end position="23"/>
    </location>
</feature>